<evidence type="ECO:0000256" key="4">
    <source>
        <dbReference type="ARBA" id="ARBA00022898"/>
    </source>
</evidence>
<dbReference type="EMBL" id="JAYJLD010000009">
    <property type="protein sequence ID" value="MEB3101623.1"/>
    <property type="molecule type" value="Genomic_DNA"/>
</dbReference>
<dbReference type="Proteomes" id="UP001310386">
    <property type="component" value="Unassembled WGS sequence"/>
</dbReference>
<evidence type="ECO:0000313" key="7">
    <source>
        <dbReference type="Proteomes" id="UP001310386"/>
    </source>
</evidence>
<protein>
    <submittedName>
        <fullName evidence="6">2,3-diaminopropionate biosynthesis protein SbnA</fullName>
    </submittedName>
</protein>
<accession>A0ABU5ZGI7</accession>
<evidence type="ECO:0000256" key="2">
    <source>
        <dbReference type="ARBA" id="ARBA00011738"/>
    </source>
</evidence>
<reference evidence="6" key="1">
    <citation type="submission" date="2023-12" db="EMBL/GenBank/DDBJ databases">
        <title>Fervidustalea candida gen. nov., sp. nov., a novel member of the family Paenibacillaceae isolated from a geothermal area.</title>
        <authorList>
            <person name="Li W.-J."/>
            <person name="Jiao J.-Y."/>
            <person name="Chen Y."/>
        </authorList>
    </citation>
    <scope>NUCLEOTIDE SEQUENCE</scope>
    <source>
        <strain evidence="6">SYSU GA230002</strain>
    </source>
</reference>
<name>A0ABU5ZGI7_9BACL</name>
<dbReference type="Pfam" id="PF00291">
    <property type="entry name" value="PALP"/>
    <property type="match status" value="1"/>
</dbReference>
<keyword evidence="4" id="KW-0663">Pyridoxal phosphate</keyword>
<evidence type="ECO:0000259" key="5">
    <source>
        <dbReference type="Pfam" id="PF00291"/>
    </source>
</evidence>
<feature type="domain" description="Tryptophan synthase beta chain-like PALP" evidence="5">
    <location>
        <begin position="8"/>
        <end position="296"/>
    </location>
</feature>
<dbReference type="SUPFAM" id="SSF53686">
    <property type="entry name" value="Tryptophan synthase beta subunit-like PLP-dependent enzymes"/>
    <property type="match status" value="1"/>
</dbReference>
<dbReference type="InterPro" id="IPR050214">
    <property type="entry name" value="Cys_Synth/Cystath_Beta-Synth"/>
</dbReference>
<sequence length="340" mass="37405">MEFNEGILSAVGNTPLVRLNNICTERRIQIYGKLEFLNPGGSSKDRAALEILKYAAASGAIQRGSVIVESSSGNMAISLAQICAYHGLKFICVIDAKTTEQNIRILKTYGTEIEYVAEPDPHTGEYLTARLQRVQDLLSRYGNAYWPNQYANGHNSKAHYRNTMREISEQLERVDYLFVGLSTCGTWRGCAEYVRDHGLATQIIAVDAAGSVISGPSAGERMLPGLGAGIVPPLYRREWVDRTIRVTDLDCVVGCRRLVRREAILAGGSSGGVLTALQYFKESIPDGANCVLIFPDRGERYLDTIYNDCWVEERFGSVSGLWEDGPQDASKDGFEDGSAD</sequence>
<evidence type="ECO:0000256" key="1">
    <source>
        <dbReference type="ARBA" id="ARBA00001933"/>
    </source>
</evidence>
<dbReference type="InterPro" id="IPR001926">
    <property type="entry name" value="TrpB-like_PALP"/>
</dbReference>
<evidence type="ECO:0000256" key="3">
    <source>
        <dbReference type="ARBA" id="ARBA00022679"/>
    </source>
</evidence>
<comment type="caution">
    <text evidence="6">The sequence shown here is derived from an EMBL/GenBank/DDBJ whole genome shotgun (WGS) entry which is preliminary data.</text>
</comment>
<dbReference type="CDD" id="cd01561">
    <property type="entry name" value="CBS_like"/>
    <property type="match status" value="1"/>
</dbReference>
<proteinExistence type="predicted"/>
<dbReference type="NCBIfam" id="TIGR03945">
    <property type="entry name" value="PLP_SbnA_fam"/>
    <property type="match status" value="1"/>
</dbReference>
<dbReference type="InterPro" id="IPR036052">
    <property type="entry name" value="TrpB-like_PALP_sf"/>
</dbReference>
<organism evidence="6 7">
    <name type="scientific">Ferviditalea candida</name>
    <dbReference type="NCBI Taxonomy" id="3108399"/>
    <lineage>
        <taxon>Bacteria</taxon>
        <taxon>Bacillati</taxon>
        <taxon>Bacillota</taxon>
        <taxon>Bacilli</taxon>
        <taxon>Bacillales</taxon>
        <taxon>Paenibacillaceae</taxon>
        <taxon>Ferviditalea</taxon>
    </lineage>
</organism>
<gene>
    <name evidence="6" type="primary">sbnA</name>
    <name evidence="6" type="ORF">VF724_08100</name>
</gene>
<dbReference type="InterPro" id="IPR023927">
    <property type="entry name" value="SbnA"/>
</dbReference>
<dbReference type="PANTHER" id="PTHR10314">
    <property type="entry name" value="CYSTATHIONINE BETA-SYNTHASE"/>
    <property type="match status" value="1"/>
</dbReference>
<keyword evidence="7" id="KW-1185">Reference proteome</keyword>
<keyword evidence="3" id="KW-0808">Transferase</keyword>
<dbReference type="Gene3D" id="3.40.50.1100">
    <property type="match status" value="2"/>
</dbReference>
<comment type="cofactor">
    <cofactor evidence="1">
        <name>pyridoxal 5'-phosphate</name>
        <dbReference type="ChEBI" id="CHEBI:597326"/>
    </cofactor>
</comment>
<dbReference type="RefSeq" id="WP_371753742.1">
    <property type="nucleotide sequence ID" value="NZ_JAYJLD010000009.1"/>
</dbReference>
<comment type="subunit">
    <text evidence="2">Homodimer.</text>
</comment>
<evidence type="ECO:0000313" key="6">
    <source>
        <dbReference type="EMBL" id="MEB3101623.1"/>
    </source>
</evidence>